<keyword evidence="2" id="KW-0472">Membrane</keyword>
<organism evidence="4 5">
    <name type="scientific">Adineta ricciae</name>
    <name type="common">Rotifer</name>
    <dbReference type="NCBI Taxonomy" id="249248"/>
    <lineage>
        <taxon>Eukaryota</taxon>
        <taxon>Metazoa</taxon>
        <taxon>Spiralia</taxon>
        <taxon>Gnathifera</taxon>
        <taxon>Rotifera</taxon>
        <taxon>Eurotatoria</taxon>
        <taxon>Bdelloidea</taxon>
        <taxon>Adinetida</taxon>
        <taxon>Adinetidae</taxon>
        <taxon>Adineta</taxon>
    </lineage>
</organism>
<sequence>MTMLMIIAYIFLIFCFPSVQLVHFQGGTVSWKFINYTNTSSRVDVMFTQSYQWTLASTPCNQATISNQSPLLQSTGGILNCVTGSSSCGGYTSLSVGEYCTDFSTLLGSSSGQISTIKSIAAGSQFCVAFQSGNWIGIQVSGIFTTSALWSIGTCVNLTVRPNGMINTPPVVTIISPIRVAINSSIRITIPTIDADNDFTRCRWANKTSTFDECGGVCQRVPSTSLDNNGCVLTFNSTGTKVGEYYAIALMIEDFATPSTSIPFSSVPLQFLITIMSPPICPLKPKISSTLSPCTAIEVGVQFNYTLTISQGCVGANVIDVFTMPPLYMYKGSITQVGTTNVWTLTETWIPKVSQLGSQVYCAIATDNAGIQSDQYCLTFTVVPAGQTSLCPGVTTSTTSTSTTTSTSDITTTATTTTGSTLTSTTKISKNINIPMIIGLSLLGFGTLLTLCCCCGWCLFCYRLGRRRHRQKAKKSQAKHLLRSDLSSLGLTLPTSSLSNEQKFVPTRGRHFDKHHKSHKDAMIHPLKTRSSVIINSLVRNISKLKDSSSSGSSTDSYKNENSEFNEPLSTKINSLDVEPFSNADKIYKIDCFRLPNTETVSVSTIQLPRATLPAPIGQETQSSKLYCPTSQTLLSNDGTLLKLKQNNSITITKQLRSVARNHKDTSRISHKFLSSAKTSNNLAVRIIKINSLNLPSIVSNGSTMKTDI</sequence>
<feature type="region of interest" description="Disordered" evidence="1">
    <location>
        <begin position="545"/>
        <end position="565"/>
    </location>
</feature>
<keyword evidence="2" id="KW-1133">Transmembrane helix</keyword>
<proteinExistence type="predicted"/>
<feature type="chain" id="PRO_5032706196" evidence="3">
    <location>
        <begin position="22"/>
        <end position="709"/>
    </location>
</feature>
<feature type="compositionally biased region" description="Low complexity" evidence="1">
    <location>
        <begin position="548"/>
        <end position="557"/>
    </location>
</feature>
<dbReference type="Proteomes" id="UP000663852">
    <property type="component" value="Unassembled WGS sequence"/>
</dbReference>
<dbReference type="AlphaFoldDB" id="A0A815W8B0"/>
<comment type="caution">
    <text evidence="4">The sequence shown here is derived from an EMBL/GenBank/DDBJ whole genome shotgun (WGS) entry which is preliminary data.</text>
</comment>
<dbReference type="OrthoDB" id="10063988at2759"/>
<name>A0A815W8B0_ADIRI</name>
<evidence type="ECO:0000256" key="2">
    <source>
        <dbReference type="SAM" id="Phobius"/>
    </source>
</evidence>
<evidence type="ECO:0000313" key="5">
    <source>
        <dbReference type="Proteomes" id="UP000663852"/>
    </source>
</evidence>
<reference evidence="4" key="1">
    <citation type="submission" date="2021-02" db="EMBL/GenBank/DDBJ databases">
        <authorList>
            <person name="Nowell W R."/>
        </authorList>
    </citation>
    <scope>NUCLEOTIDE SEQUENCE</scope>
</reference>
<gene>
    <name evidence="4" type="ORF">EDS130_LOCUS45244</name>
</gene>
<keyword evidence="3" id="KW-0732">Signal</keyword>
<accession>A0A815W8B0</accession>
<feature type="signal peptide" evidence="3">
    <location>
        <begin position="1"/>
        <end position="21"/>
    </location>
</feature>
<evidence type="ECO:0000313" key="4">
    <source>
        <dbReference type="EMBL" id="CAF1539951.1"/>
    </source>
</evidence>
<evidence type="ECO:0000256" key="1">
    <source>
        <dbReference type="SAM" id="MobiDB-lite"/>
    </source>
</evidence>
<protein>
    <submittedName>
        <fullName evidence="4">Uncharacterized protein</fullName>
    </submittedName>
</protein>
<dbReference type="EMBL" id="CAJNOJ010001040">
    <property type="protein sequence ID" value="CAF1539951.1"/>
    <property type="molecule type" value="Genomic_DNA"/>
</dbReference>
<keyword evidence="2" id="KW-0812">Transmembrane</keyword>
<feature type="transmembrane region" description="Helical" evidence="2">
    <location>
        <begin position="436"/>
        <end position="462"/>
    </location>
</feature>
<evidence type="ECO:0000256" key="3">
    <source>
        <dbReference type="SAM" id="SignalP"/>
    </source>
</evidence>